<feature type="signal peptide" evidence="1">
    <location>
        <begin position="1"/>
        <end position="23"/>
    </location>
</feature>
<keyword evidence="1" id="KW-0732">Signal</keyword>
<evidence type="ECO:0000259" key="2">
    <source>
        <dbReference type="Pfam" id="PF14371"/>
    </source>
</evidence>
<evidence type="ECO:0000313" key="3">
    <source>
        <dbReference type="EMBL" id="UZD23650.1"/>
    </source>
</evidence>
<dbReference type="InterPro" id="IPR025524">
    <property type="entry name" value="DUF4412"/>
</dbReference>
<proteinExistence type="predicted"/>
<keyword evidence="4" id="KW-1185">Reference proteome</keyword>
<dbReference type="Proteomes" id="UP001163156">
    <property type="component" value="Chromosome"/>
</dbReference>
<name>A0ABY6MKM6_9BACT</name>
<evidence type="ECO:0000256" key="1">
    <source>
        <dbReference type="SAM" id="SignalP"/>
    </source>
</evidence>
<evidence type="ECO:0000313" key="4">
    <source>
        <dbReference type="Proteomes" id="UP001163156"/>
    </source>
</evidence>
<accession>A0ABY6MKM6</accession>
<sequence>MKTLRFIYILSALLLFTTLPSQAQFLKKIQKAANRGIERAIEDKVEEEASKMAQKQIEKIFTDMYGEDSIGSSGMDMSKIMKGLGEPVDTEEAYPFLGYVVLELNSTDEKGKKQDPVQLKSYLAENAEYTGMELNDPKNPDATTAMVFDTKNQASVLFLDNKGEKSSFAYKLDLDGVDEMTEEQIDSNLEDEDMVLEKTGNTKDILGYTCEEYHVKSKDGEGYYWVTEEPIGGYQAFWSSNSPMMTSKAQEKYAERFKDLPKGNFMEMTYTSTDGSKVDMKVIEIEENAPKTFTMAEYPNLMNSMGQN</sequence>
<dbReference type="EMBL" id="CP110226">
    <property type="protein sequence ID" value="UZD23650.1"/>
    <property type="molecule type" value="Genomic_DNA"/>
</dbReference>
<gene>
    <name evidence="3" type="ORF">OM944_03965</name>
</gene>
<reference evidence="3" key="1">
    <citation type="submission" date="2022-10" db="EMBL/GenBank/DDBJ databases">
        <title>Algoriphagus sp. a novel bacteria isolate from halophytes salicornia europaea.</title>
        <authorList>
            <person name="Peng Y."/>
            <person name="Jiang L."/>
            <person name="Lee J."/>
        </authorList>
    </citation>
    <scope>NUCLEOTIDE SEQUENCE</scope>
    <source>
        <strain evidence="3">TR-M5</strain>
    </source>
</reference>
<dbReference type="Pfam" id="PF14371">
    <property type="entry name" value="DUF4412"/>
    <property type="match status" value="1"/>
</dbReference>
<protein>
    <submittedName>
        <fullName evidence="3">DUF4412 domain-containing protein</fullName>
    </submittedName>
</protein>
<feature type="chain" id="PRO_5045189744" evidence="1">
    <location>
        <begin position="24"/>
        <end position="308"/>
    </location>
</feature>
<dbReference type="RefSeq" id="WP_264810218.1">
    <property type="nucleotide sequence ID" value="NZ_CP110226.1"/>
</dbReference>
<feature type="domain" description="DUF4412" evidence="2">
    <location>
        <begin position="102"/>
        <end position="290"/>
    </location>
</feature>
<organism evidence="3 4">
    <name type="scientific">Algoriphagus halophytocola</name>
    <dbReference type="NCBI Taxonomy" id="2991499"/>
    <lineage>
        <taxon>Bacteria</taxon>
        <taxon>Pseudomonadati</taxon>
        <taxon>Bacteroidota</taxon>
        <taxon>Cytophagia</taxon>
        <taxon>Cytophagales</taxon>
        <taxon>Cyclobacteriaceae</taxon>
        <taxon>Algoriphagus</taxon>
    </lineage>
</organism>